<keyword evidence="5" id="KW-0812">Transmembrane</keyword>
<comment type="similarity">
    <text evidence="2">Belongs to the UQCR10/QCR9 family.</text>
</comment>
<dbReference type="GO" id="GO:0005743">
    <property type="term" value="C:mitochondrial inner membrane"/>
    <property type="evidence" value="ECO:0007669"/>
    <property type="project" value="UniProtKB-SubCell"/>
</dbReference>
<evidence type="ECO:0000256" key="7">
    <source>
        <dbReference type="ARBA" id="ARBA00022982"/>
    </source>
</evidence>
<comment type="caution">
    <text evidence="11">The sequence shown here is derived from an EMBL/GenBank/DDBJ whole genome shotgun (WGS) entry which is preliminary data.</text>
</comment>
<keyword evidence="12" id="KW-1185">Reference proteome</keyword>
<evidence type="ECO:0000256" key="10">
    <source>
        <dbReference type="ARBA" id="ARBA00023136"/>
    </source>
</evidence>
<dbReference type="PANTHER" id="PTHR12980:SF0">
    <property type="entry name" value="CYTOCHROME B-C1 COMPLEX SUBUNIT 9"/>
    <property type="match status" value="1"/>
</dbReference>
<evidence type="ECO:0000256" key="4">
    <source>
        <dbReference type="ARBA" id="ARBA00022660"/>
    </source>
</evidence>
<proteinExistence type="inferred from homology"/>
<organism evidence="11 12">
    <name type="scientific">Platanthera zijinensis</name>
    <dbReference type="NCBI Taxonomy" id="2320716"/>
    <lineage>
        <taxon>Eukaryota</taxon>
        <taxon>Viridiplantae</taxon>
        <taxon>Streptophyta</taxon>
        <taxon>Embryophyta</taxon>
        <taxon>Tracheophyta</taxon>
        <taxon>Spermatophyta</taxon>
        <taxon>Magnoliopsida</taxon>
        <taxon>Liliopsida</taxon>
        <taxon>Asparagales</taxon>
        <taxon>Orchidaceae</taxon>
        <taxon>Orchidoideae</taxon>
        <taxon>Orchideae</taxon>
        <taxon>Orchidinae</taxon>
        <taxon>Platanthera</taxon>
    </lineage>
</organism>
<evidence type="ECO:0000256" key="9">
    <source>
        <dbReference type="ARBA" id="ARBA00023128"/>
    </source>
</evidence>
<gene>
    <name evidence="11" type="ORF">KSP39_PZI020871</name>
</gene>
<dbReference type="AlphaFoldDB" id="A0AAP0FXC3"/>
<dbReference type="InterPro" id="IPR008027">
    <property type="entry name" value="QCR9"/>
</dbReference>
<evidence type="ECO:0000256" key="3">
    <source>
        <dbReference type="ARBA" id="ARBA00022448"/>
    </source>
</evidence>
<evidence type="ECO:0000256" key="1">
    <source>
        <dbReference type="ARBA" id="ARBA00004434"/>
    </source>
</evidence>
<keyword evidence="8" id="KW-1133">Transmembrane helix</keyword>
<dbReference type="Pfam" id="PF05365">
    <property type="entry name" value="UCR_UQCRX_QCR9"/>
    <property type="match status" value="1"/>
</dbReference>
<dbReference type="PANTHER" id="PTHR12980">
    <property type="entry name" value="UBIQUINOL-CYTOCHROME C REDUCTASE COMPLEX, SUBUNIT X"/>
    <property type="match status" value="1"/>
</dbReference>
<dbReference type="GO" id="GO:0045275">
    <property type="term" value="C:respiratory chain complex III"/>
    <property type="evidence" value="ECO:0007669"/>
    <property type="project" value="InterPro"/>
</dbReference>
<keyword evidence="6" id="KW-0999">Mitochondrion inner membrane</keyword>
<evidence type="ECO:0000256" key="8">
    <source>
        <dbReference type="ARBA" id="ARBA00022989"/>
    </source>
</evidence>
<dbReference type="Proteomes" id="UP001418222">
    <property type="component" value="Unassembled WGS sequence"/>
</dbReference>
<evidence type="ECO:0000256" key="5">
    <source>
        <dbReference type="ARBA" id="ARBA00022692"/>
    </source>
</evidence>
<keyword evidence="4" id="KW-0679">Respiratory chain</keyword>
<protein>
    <submittedName>
        <fullName evidence="11">Uncharacterized protein</fullName>
    </submittedName>
</protein>
<keyword evidence="9" id="KW-0496">Mitochondrion</keyword>
<keyword evidence="7" id="KW-0249">Electron transport</keyword>
<dbReference type="EMBL" id="JBBWWQ010000018">
    <property type="protein sequence ID" value="KAK8921698.1"/>
    <property type="molecule type" value="Genomic_DNA"/>
</dbReference>
<evidence type="ECO:0000313" key="12">
    <source>
        <dbReference type="Proteomes" id="UP001418222"/>
    </source>
</evidence>
<keyword evidence="3" id="KW-0813">Transport</keyword>
<comment type="subcellular location">
    <subcellularLocation>
        <location evidence="1">Mitochondrion inner membrane</location>
        <topology evidence="1">Single-pass membrane protein</topology>
    </subcellularLocation>
</comment>
<evidence type="ECO:0000256" key="2">
    <source>
        <dbReference type="ARBA" id="ARBA00007856"/>
    </source>
</evidence>
<sequence>MEATAARSGRGLWEGLYRVLMRRNSVYVTFVVAGAFVGERNRGRQDATRYALEMRENLWRSAGNRLPHTRLSFHNLDSWTGTKRAE</sequence>
<keyword evidence="10" id="KW-0472">Membrane</keyword>
<dbReference type="GO" id="GO:0006122">
    <property type="term" value="P:mitochondrial electron transport, ubiquinol to cytochrome c"/>
    <property type="evidence" value="ECO:0007669"/>
    <property type="project" value="InterPro"/>
</dbReference>
<dbReference type="Gene3D" id="1.20.5.260">
    <property type="entry name" value="Cytochrome b-c1 complex subunit 9"/>
    <property type="match status" value="1"/>
</dbReference>
<evidence type="ECO:0000313" key="11">
    <source>
        <dbReference type="EMBL" id="KAK8921698.1"/>
    </source>
</evidence>
<reference evidence="11 12" key="1">
    <citation type="journal article" date="2022" name="Nat. Plants">
        <title>Genomes of leafy and leafless Platanthera orchids illuminate the evolution of mycoheterotrophy.</title>
        <authorList>
            <person name="Li M.H."/>
            <person name="Liu K.W."/>
            <person name="Li Z."/>
            <person name="Lu H.C."/>
            <person name="Ye Q.L."/>
            <person name="Zhang D."/>
            <person name="Wang J.Y."/>
            <person name="Li Y.F."/>
            <person name="Zhong Z.M."/>
            <person name="Liu X."/>
            <person name="Yu X."/>
            <person name="Liu D.K."/>
            <person name="Tu X.D."/>
            <person name="Liu B."/>
            <person name="Hao Y."/>
            <person name="Liao X.Y."/>
            <person name="Jiang Y.T."/>
            <person name="Sun W.H."/>
            <person name="Chen J."/>
            <person name="Chen Y.Q."/>
            <person name="Ai Y."/>
            <person name="Zhai J.W."/>
            <person name="Wu S.S."/>
            <person name="Zhou Z."/>
            <person name="Hsiao Y.Y."/>
            <person name="Wu W.L."/>
            <person name="Chen Y.Y."/>
            <person name="Lin Y.F."/>
            <person name="Hsu J.L."/>
            <person name="Li C.Y."/>
            <person name="Wang Z.W."/>
            <person name="Zhao X."/>
            <person name="Zhong W.Y."/>
            <person name="Ma X.K."/>
            <person name="Ma L."/>
            <person name="Huang J."/>
            <person name="Chen G.Z."/>
            <person name="Huang M.Z."/>
            <person name="Huang L."/>
            <person name="Peng D.H."/>
            <person name="Luo Y.B."/>
            <person name="Zou S.Q."/>
            <person name="Chen S.P."/>
            <person name="Lan S."/>
            <person name="Tsai W.C."/>
            <person name="Van de Peer Y."/>
            <person name="Liu Z.J."/>
        </authorList>
    </citation>
    <scope>NUCLEOTIDE SEQUENCE [LARGE SCALE GENOMIC DNA]</scope>
    <source>
        <strain evidence="11">Lor287</strain>
    </source>
</reference>
<name>A0AAP0FXC3_9ASPA</name>
<dbReference type="SUPFAM" id="SSF81514">
    <property type="entry name" value="Subunit X (non-heme 7 kDa protein) of cytochrome bc1 complex (Ubiquinol-cytochrome c reductase)"/>
    <property type="match status" value="1"/>
</dbReference>
<accession>A0AAP0FXC3</accession>
<evidence type="ECO:0000256" key="6">
    <source>
        <dbReference type="ARBA" id="ARBA00022792"/>
    </source>
</evidence>
<dbReference type="InterPro" id="IPR036656">
    <property type="entry name" value="QCR9_sf"/>
</dbReference>